<proteinExistence type="predicted"/>
<evidence type="ECO:0000313" key="3">
    <source>
        <dbReference type="Proteomes" id="UP000039324"/>
    </source>
</evidence>
<name>A0A0G4ISU2_PLABS</name>
<evidence type="ECO:0000313" key="2">
    <source>
        <dbReference type="EMBL" id="CEO98335.1"/>
    </source>
</evidence>
<evidence type="ECO:0000256" key="1">
    <source>
        <dbReference type="SAM" id="SignalP"/>
    </source>
</evidence>
<keyword evidence="3" id="KW-1185">Reference proteome</keyword>
<feature type="chain" id="PRO_5005193162" evidence="1">
    <location>
        <begin position="22"/>
        <end position="216"/>
    </location>
</feature>
<dbReference type="AlphaFoldDB" id="A0A0G4ISU2"/>
<accession>A0A0G4ISU2</accession>
<reference evidence="2 3" key="1">
    <citation type="submission" date="2015-02" db="EMBL/GenBank/DDBJ databases">
        <authorList>
            <person name="Chooi Y.-H."/>
        </authorList>
    </citation>
    <scope>NUCLEOTIDE SEQUENCE [LARGE SCALE GENOMIC DNA]</scope>
    <source>
        <strain evidence="2">E3</strain>
    </source>
</reference>
<sequence>MVVKKFAALVAVVHAAFYAHGAPTASTSDRRVPSSLLRQLTESQLEKAVIAEHGDLILLLRNSYRQLTSTLRDLEEVQRSLQVSMLLVHEAIDVTFYLEDSLVLNAPDDSSVIGRISNLLYAVSHTPLEHIVVSARPCLRPEFWIRMLFANHSDLPEVLLTRELGTKFQSFVNGWTLEIVQSIDKTVMQRDEIISKVPDGVPPSIVFGREFNTITK</sequence>
<gene>
    <name evidence="2" type="ORF">PBRA_006449</name>
</gene>
<dbReference type="Proteomes" id="UP000039324">
    <property type="component" value="Unassembled WGS sequence"/>
</dbReference>
<organism evidence="2 3">
    <name type="scientific">Plasmodiophora brassicae</name>
    <name type="common">Clubroot disease agent</name>
    <dbReference type="NCBI Taxonomy" id="37360"/>
    <lineage>
        <taxon>Eukaryota</taxon>
        <taxon>Sar</taxon>
        <taxon>Rhizaria</taxon>
        <taxon>Endomyxa</taxon>
        <taxon>Phytomyxea</taxon>
        <taxon>Plasmodiophorida</taxon>
        <taxon>Plasmodiophoridae</taxon>
        <taxon>Plasmodiophora</taxon>
    </lineage>
</organism>
<keyword evidence="1" id="KW-0732">Signal</keyword>
<protein>
    <submittedName>
        <fullName evidence="2">Uncharacterized protein</fullName>
    </submittedName>
</protein>
<dbReference type="EMBL" id="CDSF01000084">
    <property type="protein sequence ID" value="CEO98335.1"/>
    <property type="molecule type" value="Genomic_DNA"/>
</dbReference>
<feature type="signal peptide" evidence="1">
    <location>
        <begin position="1"/>
        <end position="21"/>
    </location>
</feature>
<dbReference type="SMR" id="A0A0G4ISU2"/>